<dbReference type="CDD" id="cd07979">
    <property type="entry name" value="HFD_TAF9"/>
    <property type="match status" value="1"/>
</dbReference>
<dbReference type="SUPFAM" id="SSF47113">
    <property type="entry name" value="Histone-fold"/>
    <property type="match status" value="1"/>
</dbReference>
<dbReference type="InterPro" id="IPR009072">
    <property type="entry name" value="Histone-fold"/>
</dbReference>
<keyword evidence="3" id="KW-0805">Transcription regulation</keyword>
<organism evidence="7 8">
    <name type="scientific">Clonorchis sinensis</name>
    <name type="common">Chinese liver fluke</name>
    <dbReference type="NCBI Taxonomy" id="79923"/>
    <lineage>
        <taxon>Eukaryota</taxon>
        <taxon>Metazoa</taxon>
        <taxon>Spiralia</taxon>
        <taxon>Lophotrochozoa</taxon>
        <taxon>Platyhelminthes</taxon>
        <taxon>Trematoda</taxon>
        <taxon>Digenea</taxon>
        <taxon>Opisthorchiida</taxon>
        <taxon>Opisthorchiata</taxon>
        <taxon>Opisthorchiidae</taxon>
        <taxon>Clonorchis</taxon>
    </lineage>
</organism>
<dbReference type="GO" id="GO:0003713">
    <property type="term" value="F:transcription coactivator activity"/>
    <property type="evidence" value="ECO:0007669"/>
    <property type="project" value="TreeGrafter"/>
</dbReference>
<accession>G7YM24</accession>
<dbReference type="EMBL" id="DF143681">
    <property type="protein sequence ID" value="GAA54005.1"/>
    <property type="molecule type" value="Genomic_DNA"/>
</dbReference>
<keyword evidence="7" id="KW-0808">Transferase</keyword>
<name>G7YM24_CLOSI</name>
<evidence type="ECO:0000313" key="8">
    <source>
        <dbReference type="Proteomes" id="UP000008909"/>
    </source>
</evidence>
<feature type="region of interest" description="Disordered" evidence="6">
    <location>
        <begin position="356"/>
        <end position="386"/>
    </location>
</feature>
<feature type="region of interest" description="Disordered" evidence="6">
    <location>
        <begin position="30"/>
        <end position="58"/>
    </location>
</feature>
<evidence type="ECO:0000256" key="1">
    <source>
        <dbReference type="ARBA" id="ARBA00004123"/>
    </source>
</evidence>
<keyword evidence="4" id="KW-0804">Transcription</keyword>
<evidence type="ECO:0000256" key="4">
    <source>
        <dbReference type="ARBA" id="ARBA00023163"/>
    </source>
</evidence>
<dbReference type="InterPro" id="IPR051431">
    <property type="entry name" value="TFIID_subunit_9"/>
</dbReference>
<dbReference type="AlphaFoldDB" id="G7YM24"/>
<reference evidence="7" key="1">
    <citation type="journal article" date="2011" name="Genome Biol.">
        <title>The draft genome of the carcinogenic human liver fluke Clonorchis sinensis.</title>
        <authorList>
            <person name="Wang X."/>
            <person name="Chen W."/>
            <person name="Huang Y."/>
            <person name="Sun J."/>
            <person name="Men J."/>
            <person name="Liu H."/>
            <person name="Luo F."/>
            <person name="Guo L."/>
            <person name="Lv X."/>
            <person name="Deng C."/>
            <person name="Zhou C."/>
            <person name="Fan Y."/>
            <person name="Li X."/>
            <person name="Huang L."/>
            <person name="Hu Y."/>
            <person name="Liang C."/>
            <person name="Hu X."/>
            <person name="Xu J."/>
            <person name="Yu X."/>
        </authorList>
    </citation>
    <scope>NUCLEOTIDE SEQUENCE [LARGE SCALE GENOMIC DNA]</scope>
    <source>
        <strain evidence="7">Henan</strain>
    </source>
</reference>
<keyword evidence="7" id="KW-0396">Initiation factor</keyword>
<dbReference type="InterPro" id="IPR003162">
    <property type="entry name" value="TFIID-31"/>
</dbReference>
<keyword evidence="5" id="KW-0539">Nucleus</keyword>
<gene>
    <name evidence="7" type="ORF">CLF_111846</name>
</gene>
<dbReference type="PANTHER" id="PTHR48068">
    <property type="entry name" value="TAF9 RNA POLYMERASE II, TATA BOX-BINDING PROTEIN (TBP)-ASSOCIATED FACTOR"/>
    <property type="match status" value="1"/>
</dbReference>
<dbReference type="GO" id="GO:0016301">
    <property type="term" value="F:kinase activity"/>
    <property type="evidence" value="ECO:0007669"/>
    <property type="project" value="UniProtKB-KW"/>
</dbReference>
<sequence length="536" mass="58465">MLIHSDSNQSDERCDLQPYANAVTTSCEKSRPKAAAPRKHRLMSTKFPESSKPYPSGKHVDDVHLRKITNETQSRQCLSNLFAFIGKKGTVLGNWSEPLIEPIFKCLWVAFVFKDTHDILCVLRIGKVLISNDLNMGVLKTFQSPSSRTDRFARPASHLAADCVRPSSVTSLNTSKSVFKPRKPVYLATFNVRSLKQAGQQVALALTFYPDVVDILHLFSLSMGDIKPSAEPSELVPPSLGTIREIFDEFNVCDVSDEICTRVLDVLYRHTCDVVEESRAVANHTGHTTIEEGDMKLAIESISDGLLFAPPHKEQLLAYAEKNSNPLPTIRMHHGLRLPTERNNLTAPNYTLAKQEVDTETSQQRVTRDSVGTREPTTGVPLVTSTSTPQSLYRLSASGTTMGAPSTVRVIAPAGIATSMIRIQTVQSVAQLESASPLRAIPVATSLYRLSASGTTMGAPSTVRVIAPAGIATSMIRIQTVQSVAQLESASPLRAIPVATVGSNSSMVRGMCVPEPYAEDERPRHVDTTPQSAFCN</sequence>
<evidence type="ECO:0000256" key="6">
    <source>
        <dbReference type="SAM" id="MobiDB-lite"/>
    </source>
</evidence>
<protein>
    <submittedName>
        <fullName evidence="7">Transcription initiation factor TFIID subunit 9 / adenylate kinase</fullName>
    </submittedName>
</protein>
<dbReference type="GO" id="GO:0003743">
    <property type="term" value="F:translation initiation factor activity"/>
    <property type="evidence" value="ECO:0007669"/>
    <property type="project" value="UniProtKB-KW"/>
</dbReference>
<evidence type="ECO:0000256" key="2">
    <source>
        <dbReference type="ARBA" id="ARBA00007646"/>
    </source>
</evidence>
<evidence type="ECO:0000313" key="7">
    <source>
        <dbReference type="EMBL" id="GAA54005.1"/>
    </source>
</evidence>
<dbReference type="GO" id="GO:0005669">
    <property type="term" value="C:transcription factor TFIID complex"/>
    <property type="evidence" value="ECO:0007669"/>
    <property type="project" value="TreeGrafter"/>
</dbReference>
<reference key="2">
    <citation type="submission" date="2011-10" db="EMBL/GenBank/DDBJ databases">
        <title>The genome and transcriptome sequence of Clonorchis sinensis provide insights into the carcinogenic liver fluke.</title>
        <authorList>
            <person name="Wang X."/>
            <person name="Huang Y."/>
            <person name="Chen W."/>
            <person name="Liu H."/>
            <person name="Guo L."/>
            <person name="Chen Y."/>
            <person name="Luo F."/>
            <person name="Zhou W."/>
            <person name="Sun J."/>
            <person name="Mao Q."/>
            <person name="Liang P."/>
            <person name="Zhou C."/>
            <person name="Tian Y."/>
            <person name="Men J."/>
            <person name="Lv X."/>
            <person name="Huang L."/>
            <person name="Zhou J."/>
            <person name="Hu Y."/>
            <person name="Li R."/>
            <person name="Zhang F."/>
            <person name="Lei H."/>
            <person name="Li X."/>
            <person name="Hu X."/>
            <person name="Liang C."/>
            <person name="Xu J."/>
            <person name="Wu Z."/>
            <person name="Yu X."/>
        </authorList>
    </citation>
    <scope>NUCLEOTIDE SEQUENCE</scope>
    <source>
        <strain>Henan</strain>
    </source>
</reference>
<dbReference type="GO" id="GO:0016251">
    <property type="term" value="F:RNA polymerase II general transcription initiation factor activity"/>
    <property type="evidence" value="ECO:0007669"/>
    <property type="project" value="TreeGrafter"/>
</dbReference>
<keyword evidence="7" id="KW-0418">Kinase</keyword>
<proteinExistence type="inferred from homology"/>
<dbReference type="PANTHER" id="PTHR48068:SF4">
    <property type="entry name" value="TATA-BOX BINDING PROTEIN ASSOCIATED FACTOR 9"/>
    <property type="match status" value="1"/>
</dbReference>
<dbReference type="GO" id="GO:0051123">
    <property type="term" value="P:RNA polymerase II preinitiation complex assembly"/>
    <property type="evidence" value="ECO:0007669"/>
    <property type="project" value="TreeGrafter"/>
</dbReference>
<keyword evidence="7" id="KW-0648">Protein biosynthesis</keyword>
<evidence type="ECO:0000256" key="5">
    <source>
        <dbReference type="ARBA" id="ARBA00023242"/>
    </source>
</evidence>
<dbReference type="Proteomes" id="UP000008909">
    <property type="component" value="Unassembled WGS sequence"/>
</dbReference>
<comment type="similarity">
    <text evidence="2">Belongs to the TAF9 family.</text>
</comment>
<dbReference type="Pfam" id="PF02291">
    <property type="entry name" value="TFIID-31kDa"/>
    <property type="match status" value="1"/>
</dbReference>
<dbReference type="Gene3D" id="1.10.20.10">
    <property type="entry name" value="Histone, subunit A"/>
    <property type="match status" value="1"/>
</dbReference>
<evidence type="ECO:0000256" key="3">
    <source>
        <dbReference type="ARBA" id="ARBA00023015"/>
    </source>
</evidence>
<keyword evidence="8" id="KW-1185">Reference proteome</keyword>
<dbReference type="GO" id="GO:0000124">
    <property type="term" value="C:SAGA complex"/>
    <property type="evidence" value="ECO:0007669"/>
    <property type="project" value="TreeGrafter"/>
</dbReference>
<dbReference type="GO" id="GO:0046982">
    <property type="term" value="F:protein heterodimerization activity"/>
    <property type="evidence" value="ECO:0007669"/>
    <property type="project" value="InterPro"/>
</dbReference>
<comment type="subcellular location">
    <subcellularLocation>
        <location evidence="1">Nucleus</location>
    </subcellularLocation>
</comment>